<evidence type="ECO:0000256" key="7">
    <source>
        <dbReference type="ARBA" id="ARBA00023157"/>
    </source>
</evidence>
<proteinExistence type="predicted"/>
<dbReference type="PROSITE" id="PS50262">
    <property type="entry name" value="G_PROTEIN_RECEP_F1_2"/>
    <property type="match status" value="1"/>
</dbReference>
<evidence type="ECO:0000313" key="13">
    <source>
        <dbReference type="EMBL" id="KAG9336717.1"/>
    </source>
</evidence>
<feature type="transmembrane region" description="Helical" evidence="11">
    <location>
        <begin position="102"/>
        <end position="127"/>
    </location>
</feature>
<dbReference type="PANTHER" id="PTHR11866">
    <property type="entry name" value="G-PROTEIN COUPLED RECEPTOR FAMILY 1 MEMBER"/>
    <property type="match status" value="1"/>
</dbReference>
<keyword evidence="5" id="KW-0297">G-protein coupled receptor</keyword>
<dbReference type="InterPro" id="IPR000370">
    <property type="entry name" value="Prostglndn_IP_rcpt"/>
</dbReference>
<evidence type="ECO:0000256" key="5">
    <source>
        <dbReference type="ARBA" id="ARBA00023040"/>
    </source>
</evidence>
<evidence type="ECO:0000256" key="9">
    <source>
        <dbReference type="ARBA" id="ARBA00023180"/>
    </source>
</evidence>
<evidence type="ECO:0000256" key="8">
    <source>
        <dbReference type="ARBA" id="ARBA00023170"/>
    </source>
</evidence>
<comment type="subcellular location">
    <subcellularLocation>
        <location evidence="1">Cell membrane</location>
        <topology evidence="1">Multi-pass membrane protein</topology>
    </subcellularLocation>
</comment>
<protein>
    <recommendedName>
        <fullName evidence="12">G-protein coupled receptors family 1 profile domain-containing protein</fullName>
    </recommendedName>
</protein>
<sequence>MYCNVSCTILHDLKLCSLCPMALFITGLIGNLIALFIIYRHKSVSRGNHVSVFYVLVSGLVWTDLMGKVLLSPMVLVCYALTKCIKDINSHLCNTFAFVMSFFALCSMLILLAMAVECLLSIGYPYIYNRVVTRRRAQISLITIYAFSLLICVMPLIGFGEYRQYSPGTWCFINMNDSSLSKKAFSLLYAMLLTLAILAVVICNILVKINLMKMYKLTRSQSISGTSAQGTQSAPHPVELDHLALLVLMTLIFLICSIPVTVRLYAGAISPNICVTREEEQRDLSAMRFLSVNSIVDPWVFIILRTSLCRKQVHKMFAKLCMSRASRTTAGSIDEYRRRIHGPALETEAPQCAPNEIQMEERDAS</sequence>
<dbReference type="InterPro" id="IPR001244">
    <property type="entry name" value="Prostglndn_DP_rcpt"/>
</dbReference>
<dbReference type="GO" id="GO:0004956">
    <property type="term" value="F:prostaglandin D receptor activity"/>
    <property type="evidence" value="ECO:0007669"/>
    <property type="project" value="TreeGrafter"/>
</dbReference>
<evidence type="ECO:0000256" key="6">
    <source>
        <dbReference type="ARBA" id="ARBA00023136"/>
    </source>
</evidence>
<evidence type="ECO:0000256" key="10">
    <source>
        <dbReference type="ARBA" id="ARBA00023224"/>
    </source>
</evidence>
<feature type="transmembrane region" description="Helical" evidence="11">
    <location>
        <begin position="20"/>
        <end position="39"/>
    </location>
</feature>
<dbReference type="AlphaFoldDB" id="A0A8T2NJW7"/>
<dbReference type="FunFam" id="1.20.1070.10:FF:000175">
    <property type="entry name" value="Prostaglandin D2 receptor"/>
    <property type="match status" value="1"/>
</dbReference>
<comment type="caution">
    <text evidence="13">The sequence shown here is derived from an EMBL/GenBank/DDBJ whole genome shotgun (WGS) entry which is preliminary data.</text>
</comment>
<dbReference type="CDD" id="cd14981">
    <property type="entry name" value="7tmA_Prostanoid_R"/>
    <property type="match status" value="1"/>
</dbReference>
<feature type="transmembrane region" description="Helical" evidence="11">
    <location>
        <begin position="184"/>
        <end position="207"/>
    </location>
</feature>
<keyword evidence="8" id="KW-0675">Receptor</keyword>
<accession>A0A8T2NJW7</accession>
<dbReference type="GO" id="GO:0005886">
    <property type="term" value="C:plasma membrane"/>
    <property type="evidence" value="ECO:0007669"/>
    <property type="project" value="UniProtKB-SubCell"/>
</dbReference>
<dbReference type="PRINTS" id="PR00237">
    <property type="entry name" value="GPCRRHODOPSN"/>
</dbReference>
<dbReference type="EMBL" id="JAFBMS010000102">
    <property type="protein sequence ID" value="KAG9336717.1"/>
    <property type="molecule type" value="Genomic_DNA"/>
</dbReference>
<dbReference type="InterPro" id="IPR008365">
    <property type="entry name" value="Prostanoid_rcpt"/>
</dbReference>
<keyword evidence="3 11" id="KW-0812">Transmembrane</keyword>
<dbReference type="PRINTS" id="PR01788">
    <property type="entry name" value="PROSTANOIDR"/>
</dbReference>
<dbReference type="OrthoDB" id="5959154at2759"/>
<gene>
    <name evidence="13" type="ORF">JZ751_003065</name>
</gene>
<dbReference type="Proteomes" id="UP000824540">
    <property type="component" value="Unassembled WGS sequence"/>
</dbReference>
<feature type="transmembrane region" description="Helical" evidence="11">
    <location>
        <begin position="243"/>
        <end position="266"/>
    </location>
</feature>
<keyword evidence="10" id="KW-0807">Transducer</keyword>
<evidence type="ECO:0000259" key="12">
    <source>
        <dbReference type="PROSITE" id="PS50262"/>
    </source>
</evidence>
<dbReference type="PRINTS" id="PR00856">
    <property type="entry name" value="PRSTNOIDIPR"/>
</dbReference>
<evidence type="ECO:0000256" key="3">
    <source>
        <dbReference type="ARBA" id="ARBA00022692"/>
    </source>
</evidence>
<feature type="transmembrane region" description="Helical" evidence="11">
    <location>
        <begin position="51"/>
        <end position="82"/>
    </location>
</feature>
<keyword evidence="14" id="KW-1185">Reference proteome</keyword>
<organism evidence="13 14">
    <name type="scientific">Albula glossodonta</name>
    <name type="common">roundjaw bonefish</name>
    <dbReference type="NCBI Taxonomy" id="121402"/>
    <lineage>
        <taxon>Eukaryota</taxon>
        <taxon>Metazoa</taxon>
        <taxon>Chordata</taxon>
        <taxon>Craniata</taxon>
        <taxon>Vertebrata</taxon>
        <taxon>Euteleostomi</taxon>
        <taxon>Actinopterygii</taxon>
        <taxon>Neopterygii</taxon>
        <taxon>Teleostei</taxon>
        <taxon>Albuliformes</taxon>
        <taxon>Albulidae</taxon>
        <taxon>Albula</taxon>
    </lineage>
</organism>
<dbReference type="Pfam" id="PF00001">
    <property type="entry name" value="7tm_1"/>
    <property type="match status" value="1"/>
</dbReference>
<feature type="transmembrane region" description="Helical" evidence="11">
    <location>
        <begin position="286"/>
        <end position="308"/>
    </location>
</feature>
<dbReference type="GO" id="GO:0006954">
    <property type="term" value="P:inflammatory response"/>
    <property type="evidence" value="ECO:0007669"/>
    <property type="project" value="TreeGrafter"/>
</dbReference>
<dbReference type="InterPro" id="IPR017452">
    <property type="entry name" value="GPCR_Rhodpsn_7TM"/>
</dbReference>
<keyword evidence="9" id="KW-0325">Glycoprotein</keyword>
<name>A0A8T2NJW7_9TELE</name>
<keyword evidence="7" id="KW-1015">Disulfide bond</keyword>
<evidence type="ECO:0000256" key="4">
    <source>
        <dbReference type="ARBA" id="ARBA00022989"/>
    </source>
</evidence>
<dbReference type="Gene3D" id="1.20.1070.10">
    <property type="entry name" value="Rhodopsin 7-helix transmembrane proteins"/>
    <property type="match status" value="1"/>
</dbReference>
<dbReference type="PRINTS" id="PR00428">
    <property type="entry name" value="PROSTAGLNDNR"/>
</dbReference>
<keyword evidence="4 11" id="KW-1133">Transmembrane helix</keyword>
<dbReference type="GO" id="GO:0007204">
    <property type="term" value="P:positive regulation of cytosolic calcium ion concentration"/>
    <property type="evidence" value="ECO:0007669"/>
    <property type="project" value="TreeGrafter"/>
</dbReference>
<evidence type="ECO:0000256" key="11">
    <source>
        <dbReference type="SAM" id="Phobius"/>
    </source>
</evidence>
<reference evidence="13" key="1">
    <citation type="thesis" date="2021" institute="BYU ScholarsArchive" country="Provo, UT, USA">
        <title>Applications of and Algorithms for Genome Assembly and Genomic Analyses with an Emphasis on Marine Teleosts.</title>
        <authorList>
            <person name="Pickett B.D."/>
        </authorList>
    </citation>
    <scope>NUCLEOTIDE SEQUENCE</scope>
    <source>
        <strain evidence="13">HI-2016</strain>
    </source>
</reference>
<keyword evidence="2" id="KW-1003">Cell membrane</keyword>
<dbReference type="PANTHER" id="PTHR11866:SF14">
    <property type="entry name" value="PROSTAGLANDIN D2 RECEPTOR"/>
    <property type="match status" value="1"/>
</dbReference>
<feature type="transmembrane region" description="Helical" evidence="11">
    <location>
        <begin position="139"/>
        <end position="160"/>
    </location>
</feature>
<dbReference type="InterPro" id="IPR000276">
    <property type="entry name" value="GPCR_Rhodpsn"/>
</dbReference>
<dbReference type="SUPFAM" id="SSF81321">
    <property type="entry name" value="Family A G protein-coupled receptor-like"/>
    <property type="match status" value="1"/>
</dbReference>
<keyword evidence="6 11" id="KW-0472">Membrane</keyword>
<feature type="domain" description="G-protein coupled receptors family 1 profile" evidence="12">
    <location>
        <begin position="30"/>
        <end position="301"/>
    </location>
</feature>
<evidence type="ECO:0000256" key="2">
    <source>
        <dbReference type="ARBA" id="ARBA00022475"/>
    </source>
</evidence>
<evidence type="ECO:0000256" key="1">
    <source>
        <dbReference type="ARBA" id="ARBA00004651"/>
    </source>
</evidence>
<evidence type="ECO:0000313" key="14">
    <source>
        <dbReference type="Proteomes" id="UP000824540"/>
    </source>
</evidence>